<keyword evidence="4" id="KW-1185">Reference proteome</keyword>
<feature type="domain" description="Transglutaminase-like" evidence="2">
    <location>
        <begin position="489"/>
        <end position="561"/>
    </location>
</feature>
<feature type="transmembrane region" description="Helical" evidence="1">
    <location>
        <begin position="66"/>
        <end position="84"/>
    </location>
</feature>
<accession>A0A9X2B1P5</accession>
<feature type="transmembrane region" description="Helical" evidence="1">
    <location>
        <begin position="205"/>
        <end position="226"/>
    </location>
</feature>
<feature type="transmembrane region" description="Helical" evidence="1">
    <location>
        <begin position="12"/>
        <end position="29"/>
    </location>
</feature>
<evidence type="ECO:0000313" key="4">
    <source>
        <dbReference type="Proteomes" id="UP001139347"/>
    </source>
</evidence>
<dbReference type="InterPro" id="IPR002931">
    <property type="entry name" value="Transglutaminase-like"/>
</dbReference>
<dbReference type="Pfam" id="PF01841">
    <property type="entry name" value="Transglut_core"/>
    <property type="match status" value="1"/>
</dbReference>
<keyword evidence="1" id="KW-0812">Transmembrane</keyword>
<evidence type="ECO:0000256" key="1">
    <source>
        <dbReference type="SAM" id="Phobius"/>
    </source>
</evidence>
<dbReference type="PANTHER" id="PTHR42736">
    <property type="entry name" value="PROTEIN-GLUTAMINE GAMMA-GLUTAMYLTRANSFERASE"/>
    <property type="match status" value="1"/>
</dbReference>
<feature type="transmembrane region" description="Helical" evidence="1">
    <location>
        <begin position="610"/>
        <end position="630"/>
    </location>
</feature>
<dbReference type="RefSeq" id="WP_244723453.1">
    <property type="nucleotide sequence ID" value="NZ_JALIRP010000003.1"/>
</dbReference>
<proteinExistence type="predicted"/>
<reference evidence="3" key="1">
    <citation type="submission" date="2022-04" db="EMBL/GenBank/DDBJ databases">
        <title>Paenibacillus mangrovi sp. nov., a novel endophytic bacterium isolated from bark of Kandelia candel.</title>
        <authorList>
            <person name="Tuo L."/>
        </authorList>
    </citation>
    <scope>NUCLEOTIDE SEQUENCE</scope>
    <source>
        <strain evidence="3">KQZ6P-2</strain>
    </source>
</reference>
<dbReference type="SUPFAM" id="SSF54001">
    <property type="entry name" value="Cysteine proteinases"/>
    <property type="match status" value="1"/>
</dbReference>
<feature type="transmembrane region" description="Helical" evidence="1">
    <location>
        <begin position="119"/>
        <end position="137"/>
    </location>
</feature>
<gene>
    <name evidence="3" type="ORF">MUG84_08240</name>
</gene>
<organism evidence="3 4">
    <name type="scientific">Paenibacillus mangrovi</name>
    <dbReference type="NCBI Taxonomy" id="2931978"/>
    <lineage>
        <taxon>Bacteria</taxon>
        <taxon>Bacillati</taxon>
        <taxon>Bacillota</taxon>
        <taxon>Bacilli</taxon>
        <taxon>Bacillales</taxon>
        <taxon>Paenibacillaceae</taxon>
        <taxon>Paenibacillus</taxon>
    </lineage>
</organism>
<keyword evidence="1" id="KW-1133">Transmembrane helix</keyword>
<dbReference type="InterPro" id="IPR038765">
    <property type="entry name" value="Papain-like_cys_pep_sf"/>
</dbReference>
<sequence length="734" mass="81735">MDNGRDPLLYRIWISLPLMGLFIEWLLPLRPLDVMSFSQDWFGVMYIFTGLLLLLGVFCLKWSLSLPLYGLCTLGVWAYTVRLSGEESGLLSSFSLLLKDVELLLLTGHFSLMSQESRMLVLMIGWALLVYSVQSLALLRSSVLLFAAATLLYLFCLETLLNLPVYDDIIRTSALILMLQGMVHLSRLRESGRSYVIPRPIYGIWGLSLAAAVLLLVAGSWAGGILSEQKPAARISLQQVAERVADWMKTGYSGGEATAVTGYNLSGEEEDMGIPLHQGSRIYFTAQTPSPTYWRGETFSEYNGRKWTEPDNAVKGGYVPGVIVGQDKASEGLKTITQQITFERPLLQSFPLFGGGMIAEVVDLQLSSAGTVLPAAIEQNTDAGTVKVMMDRGQPQVESYTIKVLMPDTNPNRLSSDSGDDPRTIRDRYLQLPDELPQRVRSLAAEITKGAVNRYEKVEAVKSYLKKHEHYTLETRVPPEGQDFVDDFLFVTHDGYCNHFSTAMTVLLRSEGIPARYVKGFAPGTPDLSHPGRYSVSDGDAHSWVEVYFPESGWVAFDPTPGFAISNGSSKSTSSLHQISVAGGDVILKLSGLAEKGLYRTMDFIWSRKLILAAGLVLAGLLTLIIIQLMPSLRLLPLWLRLHVTRRRFPGKAELLKCANPVWRALAHRFGTAPAGYTVREYLQSLPVEEKEIRALLYDFSADWEMIAYDEGPMERGRCIAFMRRCLRIPKKMA</sequence>
<keyword evidence="1" id="KW-0472">Membrane</keyword>
<dbReference type="EMBL" id="JALIRP010000003">
    <property type="protein sequence ID" value="MCJ8011729.1"/>
    <property type="molecule type" value="Genomic_DNA"/>
</dbReference>
<evidence type="ECO:0000259" key="2">
    <source>
        <dbReference type="SMART" id="SM00460"/>
    </source>
</evidence>
<name>A0A9X2B1P5_9BACL</name>
<dbReference type="AlphaFoldDB" id="A0A9X2B1P5"/>
<dbReference type="InterPro" id="IPR052901">
    <property type="entry name" value="Bact_TGase-like"/>
</dbReference>
<feature type="transmembrane region" description="Helical" evidence="1">
    <location>
        <begin position="143"/>
        <end position="161"/>
    </location>
</feature>
<dbReference type="SMART" id="SM00460">
    <property type="entry name" value="TGc"/>
    <property type="match status" value="1"/>
</dbReference>
<dbReference type="Gene3D" id="3.10.620.30">
    <property type="match status" value="1"/>
</dbReference>
<feature type="transmembrane region" description="Helical" evidence="1">
    <location>
        <begin position="41"/>
        <end position="59"/>
    </location>
</feature>
<protein>
    <submittedName>
        <fullName evidence="3">Transglutaminase-like domain-containing protein</fullName>
    </submittedName>
</protein>
<comment type="caution">
    <text evidence="3">The sequence shown here is derived from an EMBL/GenBank/DDBJ whole genome shotgun (WGS) entry which is preliminary data.</text>
</comment>
<evidence type="ECO:0000313" key="3">
    <source>
        <dbReference type="EMBL" id="MCJ8011729.1"/>
    </source>
</evidence>
<dbReference type="PANTHER" id="PTHR42736:SF1">
    <property type="entry name" value="PROTEIN-GLUTAMINE GAMMA-GLUTAMYLTRANSFERASE"/>
    <property type="match status" value="1"/>
</dbReference>
<dbReference type="Proteomes" id="UP001139347">
    <property type="component" value="Unassembled WGS sequence"/>
</dbReference>